<keyword evidence="2" id="KW-1185">Reference proteome</keyword>
<organism evidence="1 2">
    <name type="scientific">Pseudanabaena cinerea FACHB-1277</name>
    <dbReference type="NCBI Taxonomy" id="2949581"/>
    <lineage>
        <taxon>Bacteria</taxon>
        <taxon>Bacillati</taxon>
        <taxon>Cyanobacteriota</taxon>
        <taxon>Cyanophyceae</taxon>
        <taxon>Pseudanabaenales</taxon>
        <taxon>Pseudanabaenaceae</taxon>
        <taxon>Pseudanabaena</taxon>
        <taxon>Pseudanabaena cinerea</taxon>
    </lineage>
</organism>
<proteinExistence type="predicted"/>
<dbReference type="AlphaFoldDB" id="A0A926UVY6"/>
<evidence type="ECO:0000313" key="2">
    <source>
        <dbReference type="Proteomes" id="UP000631421"/>
    </source>
</evidence>
<reference evidence="1" key="2">
    <citation type="submission" date="2020-08" db="EMBL/GenBank/DDBJ databases">
        <authorList>
            <person name="Chen M."/>
            <person name="Teng W."/>
            <person name="Zhao L."/>
            <person name="Hu C."/>
            <person name="Zhou Y."/>
            <person name="Han B."/>
            <person name="Song L."/>
            <person name="Shu W."/>
        </authorList>
    </citation>
    <scope>NUCLEOTIDE SEQUENCE</scope>
    <source>
        <strain evidence="1">FACHB-1277</strain>
    </source>
</reference>
<evidence type="ECO:0000313" key="1">
    <source>
        <dbReference type="EMBL" id="MBD2152304.1"/>
    </source>
</evidence>
<dbReference type="Proteomes" id="UP000631421">
    <property type="component" value="Unassembled WGS sequence"/>
</dbReference>
<name>A0A926UVY6_9CYAN</name>
<dbReference type="RefSeq" id="WP_190352713.1">
    <property type="nucleotide sequence ID" value="NZ_JACJPY010000095.1"/>
</dbReference>
<comment type="caution">
    <text evidence="1">The sequence shown here is derived from an EMBL/GenBank/DDBJ whole genome shotgun (WGS) entry which is preliminary data.</text>
</comment>
<reference evidence="1" key="1">
    <citation type="journal article" date="2015" name="ISME J.">
        <title>Draft Genome Sequence of Streptomyces incarnatus NRRL8089, which Produces the Nucleoside Antibiotic Sinefungin.</title>
        <authorList>
            <person name="Oshima K."/>
            <person name="Hattori M."/>
            <person name="Shimizu H."/>
            <person name="Fukuda K."/>
            <person name="Nemoto M."/>
            <person name="Inagaki K."/>
            <person name="Tamura T."/>
        </authorList>
    </citation>
    <scope>NUCLEOTIDE SEQUENCE</scope>
    <source>
        <strain evidence="1">FACHB-1277</strain>
    </source>
</reference>
<accession>A0A926UVY6</accession>
<protein>
    <submittedName>
        <fullName evidence="1">Uncharacterized protein</fullName>
    </submittedName>
</protein>
<gene>
    <name evidence="1" type="ORF">H6F44_19600</name>
</gene>
<dbReference type="EMBL" id="JACJPY010000095">
    <property type="protein sequence ID" value="MBD2152304.1"/>
    <property type="molecule type" value="Genomic_DNA"/>
</dbReference>
<sequence>MASKDKKLIKLYKSDLGTEFDQKLVPFSITSKMDDCIQYDDRVGACGCPVPFEMRHLVATFDPDEQKDRKCLIVKFPVPDVADIPDYVDKIRQCGAVCIDLIGEAWSIIPPAYKQTNYYSPSYDLITLAEAGKFSPKLSGRMKEYASDISGQVLLPKLAIEVDPIELATLIFGTAPTKNEDSGLYEPTEQEAGCTGKLVKQDVCSLSDVTARYITLRGNSTYADISEKQKKLPKRFLRKVPLKTKQDIFTCIRDISQGFDGIQCFGYQGESIARIDLLV</sequence>